<accession>A0AA36GRM8</accession>
<feature type="compositionally biased region" description="Basic and acidic residues" evidence="2">
    <location>
        <begin position="430"/>
        <end position="449"/>
    </location>
</feature>
<proteinExistence type="predicted"/>
<feature type="region of interest" description="Disordered" evidence="2">
    <location>
        <begin position="350"/>
        <end position="462"/>
    </location>
</feature>
<feature type="region of interest" description="Disordered" evidence="2">
    <location>
        <begin position="601"/>
        <end position="661"/>
    </location>
</feature>
<comment type="caution">
    <text evidence="4">The sequence shown here is derived from an EMBL/GenBank/DDBJ whole genome shotgun (WGS) entry which is preliminary data.</text>
</comment>
<dbReference type="Gene3D" id="3.20.20.150">
    <property type="entry name" value="Divalent-metal-dependent TIM barrel enzymes"/>
    <property type="match status" value="1"/>
</dbReference>
<dbReference type="GO" id="GO:0008903">
    <property type="term" value="F:hydroxypyruvate isomerase activity"/>
    <property type="evidence" value="ECO:0007669"/>
    <property type="project" value="TreeGrafter"/>
</dbReference>
<dbReference type="InterPro" id="IPR013022">
    <property type="entry name" value="Xyl_isomerase-like_TIM-brl"/>
</dbReference>
<keyword evidence="1" id="KW-0413">Isomerase</keyword>
<dbReference type="GO" id="GO:0046487">
    <property type="term" value="P:glyoxylate metabolic process"/>
    <property type="evidence" value="ECO:0007669"/>
    <property type="project" value="TreeGrafter"/>
</dbReference>
<dbReference type="InterPro" id="IPR036237">
    <property type="entry name" value="Xyl_isomerase-like_sf"/>
</dbReference>
<feature type="compositionally biased region" description="Basic and acidic residues" evidence="2">
    <location>
        <begin position="370"/>
        <end position="379"/>
    </location>
</feature>
<evidence type="ECO:0000256" key="1">
    <source>
        <dbReference type="ARBA" id="ARBA00023235"/>
    </source>
</evidence>
<keyword evidence="5" id="KW-1185">Reference proteome</keyword>
<evidence type="ECO:0000256" key="2">
    <source>
        <dbReference type="SAM" id="MobiDB-lite"/>
    </source>
</evidence>
<dbReference type="PANTHER" id="PTHR43489:SF6">
    <property type="entry name" value="HYDROXYPYRUVATE ISOMERASE-RELATED"/>
    <property type="match status" value="1"/>
</dbReference>
<feature type="compositionally biased region" description="Basic and acidic residues" evidence="2">
    <location>
        <begin position="646"/>
        <end position="661"/>
    </location>
</feature>
<feature type="domain" description="Xylose isomerase-like TIM barrel" evidence="3">
    <location>
        <begin position="21"/>
        <end position="220"/>
    </location>
</feature>
<reference evidence="4" key="1">
    <citation type="submission" date="2023-07" db="EMBL/GenBank/DDBJ databases">
        <authorList>
            <consortium name="CYATHOMIX"/>
        </authorList>
    </citation>
    <scope>NUCLEOTIDE SEQUENCE</scope>
    <source>
        <strain evidence="4">N/A</strain>
    </source>
</reference>
<feature type="region of interest" description="Disordered" evidence="2">
    <location>
        <begin position="298"/>
        <end position="326"/>
    </location>
</feature>
<feature type="compositionally biased region" description="Basic and acidic residues" evidence="2">
    <location>
        <begin position="726"/>
        <end position="739"/>
    </location>
</feature>
<sequence>MRVAVNLNMFHPELPLLQRYKAAAAAGFRQVEVALPYSEKAEDLKKTADSLGLSHTLINAPAGEWSKGFRGLASLPAHKKEFQDSISTAIQYAKTLSCDKVHVMAGIPAQNDGDVSKLYQENVAFAANKLGEANLMCLIEPINHYSIPGYFLSTYEQAKAVIDAVAMPNLKMQYDVFHAQQICGQITATIKKYKDLIGYIQVAQVPSRDEPITAGLEHNFNESHGKPSEWIQNLDTITYPADSSGHLQNFMFMQYQTFYLQINPLEKECNCSCAKMRNAARTNWAHDVVRMSAVAPIRKQQSKKLRLHQDDPLSDGEDEGPKKIRSYIKPSKNIDTYARRIQPKFEKLMKSHGLNRTKLPHNSSMRPPPMRKERRDLNRSPKQIHRGPAPVARSFSAPSSSKDVRHVDQARSSDTRIIHEGKSSQFMKIKSKDAQQSKNMEGKKCEKIRPPPPRPPLPEKRTQTSSAISFTDFGVQCDLTEICPPAKKSREDELESSAIVTTPAANSANPLIVSSLANEGSNVSLPPNEGFSVSTPASEVGTVAAPTDVKWNEHLNLAYLFKRGSKIFTIDTLPATENWYKDIFYDNAADDRNIERASPIEKVGQSSPVNSITPKTCFGGEDRRTSTPAQIAARDGGRSTVLSEADAGHRQDFEKKRAREEIPSTPHLKSCLMLSKKTVKRRISFSDDLVSVRHFEVDAHWEEQVVPPTVPPAIAAEHCQMHSERTRINSETGSSHDRSTVGGNDPVRDQALAQQQQPSHLPVVKQEPIDEDDDIVVLFSGKTEYIEKLRREHILY</sequence>
<feature type="region of interest" description="Disordered" evidence="2">
    <location>
        <begin position="726"/>
        <end position="746"/>
    </location>
</feature>
<evidence type="ECO:0000313" key="5">
    <source>
        <dbReference type="Proteomes" id="UP001176961"/>
    </source>
</evidence>
<evidence type="ECO:0000259" key="3">
    <source>
        <dbReference type="Pfam" id="PF01261"/>
    </source>
</evidence>
<gene>
    <name evidence="4" type="ORF">CYNAS_LOCUS8862</name>
</gene>
<dbReference type="SUPFAM" id="SSF51658">
    <property type="entry name" value="Xylose isomerase-like"/>
    <property type="match status" value="1"/>
</dbReference>
<organism evidence="4 5">
    <name type="scientific">Cylicocyclus nassatus</name>
    <name type="common">Nematode worm</name>
    <dbReference type="NCBI Taxonomy" id="53992"/>
    <lineage>
        <taxon>Eukaryota</taxon>
        <taxon>Metazoa</taxon>
        <taxon>Ecdysozoa</taxon>
        <taxon>Nematoda</taxon>
        <taxon>Chromadorea</taxon>
        <taxon>Rhabditida</taxon>
        <taxon>Rhabditina</taxon>
        <taxon>Rhabditomorpha</taxon>
        <taxon>Strongyloidea</taxon>
        <taxon>Strongylidae</taxon>
        <taxon>Cylicocyclus</taxon>
    </lineage>
</organism>
<name>A0AA36GRM8_CYLNA</name>
<dbReference type="AlphaFoldDB" id="A0AA36GRM8"/>
<dbReference type="Proteomes" id="UP001176961">
    <property type="component" value="Unassembled WGS sequence"/>
</dbReference>
<dbReference type="Pfam" id="PF01261">
    <property type="entry name" value="AP_endonuc_2"/>
    <property type="match status" value="1"/>
</dbReference>
<feature type="compositionally biased region" description="Polar residues" evidence="2">
    <location>
        <begin position="604"/>
        <end position="614"/>
    </location>
</feature>
<protein>
    <recommendedName>
        <fullName evidence="3">Xylose isomerase-like TIM barrel domain-containing protein</fullName>
    </recommendedName>
</protein>
<dbReference type="PANTHER" id="PTHR43489">
    <property type="entry name" value="ISOMERASE"/>
    <property type="match status" value="1"/>
</dbReference>
<dbReference type="EMBL" id="CATQJL010000223">
    <property type="protein sequence ID" value="CAJ0596879.1"/>
    <property type="molecule type" value="Genomic_DNA"/>
</dbReference>
<feature type="compositionally biased region" description="Basic and acidic residues" evidence="2">
    <location>
        <begin position="402"/>
        <end position="422"/>
    </location>
</feature>
<evidence type="ECO:0000313" key="4">
    <source>
        <dbReference type="EMBL" id="CAJ0596879.1"/>
    </source>
</evidence>
<dbReference type="InterPro" id="IPR050417">
    <property type="entry name" value="Sugar_Epim/Isomerase"/>
</dbReference>